<sequence>MSTDSIHTLKQAFVTGMGATLVSIAIGLTFKIWLASWVAKADLALFHTVVDVISLSLILMSGFRSSMVVSYSQTRNASGIINLFRFVLIAVVLLTWGGVIPYMKHALGISVPYLQLVGIIVALGLKLYFTNLLAMYRLYDLTNRTTWLDPALNVVVFLGAYYLVGLEALSALFSALTLSSLCTALYMFVRRRQRIATLPLQPVHLDSAMVGYMKKSVIATLEAGASILMIYLAVLLTVRYFTVDELGDFQVVVRPLFTYMTLLFVFPIYRFVLPELAVKVRGGDHQAIEAIRRWVLKIAVLVSGAFFVIVWQFGQPLIGALYPETYLSAVPVLLHFSVFFIFMMLNAYQLAYIKAHGDFKTSLAIRVVGIVTLVAMFHLLRVWTDNVVAIITALGLGYLMMFVLSSIKERQLRPPTSKPPMVSVKP</sequence>
<keyword evidence="4" id="KW-1133">Transmembrane helix</keyword>
<evidence type="ECO:0000256" key="1">
    <source>
        <dbReference type="ARBA" id="ARBA00004651"/>
    </source>
</evidence>
<gene>
    <name evidence="6" type="ORF">TW71_08535</name>
</gene>
<proteinExistence type="predicted"/>
<keyword evidence="3" id="KW-0812">Transmembrane</keyword>
<accession>A0A837GAF9</accession>
<protein>
    <submittedName>
        <fullName evidence="6">Membrane protein</fullName>
    </submittedName>
</protein>
<name>A0A837GAF9_9VIBR</name>
<evidence type="ECO:0000313" key="6">
    <source>
        <dbReference type="EMBL" id="KJY74966.1"/>
    </source>
</evidence>
<dbReference type="PANTHER" id="PTHR30250">
    <property type="entry name" value="PST FAMILY PREDICTED COLANIC ACID TRANSPORTER"/>
    <property type="match status" value="1"/>
</dbReference>
<organism evidence="6">
    <name type="scientific">Vibrio coralliilyticus</name>
    <dbReference type="NCBI Taxonomy" id="190893"/>
    <lineage>
        <taxon>Bacteria</taxon>
        <taxon>Pseudomonadati</taxon>
        <taxon>Pseudomonadota</taxon>
        <taxon>Gammaproteobacteria</taxon>
        <taxon>Vibrionales</taxon>
        <taxon>Vibrionaceae</taxon>
        <taxon>Vibrio</taxon>
    </lineage>
</organism>
<evidence type="ECO:0000256" key="2">
    <source>
        <dbReference type="ARBA" id="ARBA00022475"/>
    </source>
</evidence>
<dbReference type="PANTHER" id="PTHR30250:SF11">
    <property type="entry name" value="O-ANTIGEN TRANSPORTER-RELATED"/>
    <property type="match status" value="1"/>
</dbReference>
<dbReference type="EMBL" id="JXXR01000008">
    <property type="protein sequence ID" value="KJY74966.1"/>
    <property type="molecule type" value="Genomic_DNA"/>
</dbReference>
<evidence type="ECO:0000256" key="3">
    <source>
        <dbReference type="ARBA" id="ARBA00022692"/>
    </source>
</evidence>
<dbReference type="RefSeq" id="WP_045985567.1">
    <property type="nucleotide sequence ID" value="NZ_CP063053.1"/>
</dbReference>
<evidence type="ECO:0000256" key="5">
    <source>
        <dbReference type="ARBA" id="ARBA00023136"/>
    </source>
</evidence>
<reference evidence="6" key="1">
    <citation type="journal article" date="2015" name="BMC Genomics">
        <title>Genome mining reveals unlocked bioactive potential of marine Gram-negative bacteria.</title>
        <authorList>
            <person name="Machado H."/>
            <person name="Sonnenschein E.C."/>
            <person name="Melchiorsen J."/>
            <person name="Gram L."/>
        </authorList>
    </citation>
    <scope>NUCLEOTIDE SEQUENCE</scope>
    <source>
        <strain evidence="6">S2052</strain>
    </source>
</reference>
<dbReference type="GO" id="GO:0005886">
    <property type="term" value="C:plasma membrane"/>
    <property type="evidence" value="ECO:0007669"/>
    <property type="project" value="UniProtKB-SubCell"/>
</dbReference>
<evidence type="ECO:0000256" key="4">
    <source>
        <dbReference type="ARBA" id="ARBA00022989"/>
    </source>
</evidence>
<dbReference type="AlphaFoldDB" id="A0A837GAF9"/>
<comment type="caution">
    <text evidence="6">The sequence shown here is derived from an EMBL/GenBank/DDBJ whole genome shotgun (WGS) entry which is preliminary data.</text>
</comment>
<comment type="subcellular location">
    <subcellularLocation>
        <location evidence="1">Cell membrane</location>
        <topology evidence="1">Multi-pass membrane protein</topology>
    </subcellularLocation>
</comment>
<dbReference type="InterPro" id="IPR050833">
    <property type="entry name" value="Poly_Biosynth_Transport"/>
</dbReference>
<keyword evidence="5" id="KW-0472">Membrane</keyword>
<keyword evidence="2" id="KW-1003">Cell membrane</keyword>